<gene>
    <name evidence="1" type="ORF">AADEFJLK_00861</name>
</gene>
<protein>
    <recommendedName>
        <fullName evidence="3">HEPN domain-containing protein</fullName>
    </recommendedName>
</protein>
<accession>A0A2S5CSL7</accession>
<organism evidence="1 2">
    <name type="scientific">Methylovulum psychrotolerans</name>
    <dbReference type="NCBI Taxonomy" id="1704499"/>
    <lineage>
        <taxon>Bacteria</taxon>
        <taxon>Pseudomonadati</taxon>
        <taxon>Pseudomonadota</taxon>
        <taxon>Gammaproteobacteria</taxon>
        <taxon>Methylococcales</taxon>
        <taxon>Methylococcaceae</taxon>
        <taxon>Methylovulum</taxon>
    </lineage>
</organism>
<sequence length="140" mass="15847">MKSDFKDAYQRHQQDANELFDKKRYANADHLYGLAAECALKAIMVKLEPTLVGKDGDLLHKGDKVHIDKLWQHCRLFLQSRNASSYLAHLSGGNPFNQWSVNARYANQKLFTKNTVLPHKDSVNHTIANLMANARGDGLL</sequence>
<dbReference type="Proteomes" id="UP000237423">
    <property type="component" value="Unassembled WGS sequence"/>
</dbReference>
<evidence type="ECO:0000313" key="2">
    <source>
        <dbReference type="Proteomes" id="UP000237423"/>
    </source>
</evidence>
<evidence type="ECO:0008006" key="3">
    <source>
        <dbReference type="Google" id="ProtNLM"/>
    </source>
</evidence>
<evidence type="ECO:0000313" key="1">
    <source>
        <dbReference type="EMBL" id="POZ53820.1"/>
    </source>
</evidence>
<name>A0A2S5CSL7_9GAMM</name>
<comment type="caution">
    <text evidence="1">The sequence shown here is derived from an EMBL/GenBank/DDBJ whole genome shotgun (WGS) entry which is preliminary data.</text>
</comment>
<proteinExistence type="predicted"/>
<dbReference type="AlphaFoldDB" id="A0A2S5CSL7"/>
<dbReference type="RefSeq" id="WP_103973398.1">
    <property type="nucleotide sequence ID" value="NZ_PGFZ01000001.1"/>
</dbReference>
<dbReference type="EMBL" id="PGFZ01000001">
    <property type="protein sequence ID" value="POZ53820.1"/>
    <property type="molecule type" value="Genomic_DNA"/>
</dbReference>
<reference evidence="1 2" key="1">
    <citation type="submission" date="2017-11" db="EMBL/GenBank/DDBJ databases">
        <title>Draft Genome Sequence of Methylobacter psychrotolerans Sph1T, an Obligate Methanotroph from Low-Temperature Environments.</title>
        <authorList>
            <person name="Oshkin I.Y."/>
            <person name="Miroshnikov K."/>
            <person name="Belova S.E."/>
            <person name="Korzhenkov A."/>
            <person name="Toshchakov S.V."/>
            <person name="Dedysh S.N."/>
        </authorList>
    </citation>
    <scope>NUCLEOTIDE SEQUENCE [LARGE SCALE GENOMIC DNA]</scope>
    <source>
        <strain evidence="1 2">Sph1</strain>
    </source>
</reference>